<name>A0A5R9IH18_9GAMM</name>
<evidence type="ECO:0000256" key="2">
    <source>
        <dbReference type="RuleBase" id="RU363072"/>
    </source>
</evidence>
<dbReference type="GO" id="GO:0008643">
    <property type="term" value="P:carbohydrate transport"/>
    <property type="evidence" value="ECO:0007669"/>
    <property type="project" value="InterPro"/>
</dbReference>
<evidence type="ECO:0000256" key="1">
    <source>
        <dbReference type="ARBA" id="ARBA00008769"/>
    </source>
</evidence>
<keyword evidence="2" id="KW-0732">Signal</keyword>
<dbReference type="Proteomes" id="UP000307790">
    <property type="component" value="Unassembled WGS sequence"/>
</dbReference>
<accession>A0A5R9IH18</accession>
<comment type="similarity">
    <text evidence="1 2">Belongs to the OprB family.</text>
</comment>
<evidence type="ECO:0000313" key="3">
    <source>
        <dbReference type="EMBL" id="TLU64830.1"/>
    </source>
</evidence>
<dbReference type="GO" id="GO:0015288">
    <property type="term" value="F:porin activity"/>
    <property type="evidence" value="ECO:0007669"/>
    <property type="project" value="InterPro"/>
</dbReference>
<feature type="signal peptide" evidence="2">
    <location>
        <begin position="1"/>
        <end position="19"/>
    </location>
</feature>
<gene>
    <name evidence="3" type="ORF">FE810_10240</name>
</gene>
<dbReference type="EMBL" id="VCBC01000009">
    <property type="protein sequence ID" value="TLU64830.1"/>
    <property type="molecule type" value="Genomic_DNA"/>
</dbReference>
<dbReference type="InterPro" id="IPR038673">
    <property type="entry name" value="OprB_sf"/>
</dbReference>
<dbReference type="RefSeq" id="WP_138319966.1">
    <property type="nucleotide sequence ID" value="NZ_VCBC01000009.1"/>
</dbReference>
<protein>
    <submittedName>
        <fullName evidence="3">Carbohydrate porin</fullName>
    </submittedName>
</protein>
<dbReference type="GO" id="GO:0016020">
    <property type="term" value="C:membrane"/>
    <property type="evidence" value="ECO:0007669"/>
    <property type="project" value="InterPro"/>
</dbReference>
<dbReference type="Gene3D" id="2.40.160.180">
    <property type="entry name" value="Carbohydrate-selective porin OprB"/>
    <property type="match status" value="1"/>
</dbReference>
<dbReference type="AlphaFoldDB" id="A0A5R9IH18"/>
<feature type="chain" id="PRO_5024469686" evidence="2">
    <location>
        <begin position="20"/>
        <end position="415"/>
    </location>
</feature>
<sequence>MNRFLIVTFSYLLLTSVFAQTNGADATKKKHAGLSGPASVEAQLEDAARTNTPLYYWPDVDKALQPWFAFKDDLYQTSGFKFGIFYNALYQHANKTLPDQEDTSALGIIRFNGAWDILRTADNSTGTLYFNVDNRHKLATEIAPADMASQIGYAGMTGTLFSDVGTVVVDLNYQHRFNQDQGGIVVGRFDPSDYVFVSGYANPWTSFQNVAVLLNPAVALPDVSWGIGAGSWVNDQIYMLATINDANGTVTDNLEFLSGGSEFFTAAEVGWSPASELRFNRQINLSIWHADQRDGVTFDDSHGVAISASWLFDDVWMPIMRLGWSEGEAPIYNRTATVGLIYRPPIRSDEFGMAVNWGRPAVDGLTDQITTEVFYKLQFSQNLAITPSLQYLRDPALHPTQDAVTIFGLRFRLTL</sequence>
<evidence type="ECO:0000313" key="4">
    <source>
        <dbReference type="Proteomes" id="UP000307790"/>
    </source>
</evidence>
<organism evidence="3 4">
    <name type="scientific">Thalassotalea litorea</name>
    <dbReference type="NCBI Taxonomy" id="2020715"/>
    <lineage>
        <taxon>Bacteria</taxon>
        <taxon>Pseudomonadati</taxon>
        <taxon>Pseudomonadota</taxon>
        <taxon>Gammaproteobacteria</taxon>
        <taxon>Alteromonadales</taxon>
        <taxon>Colwelliaceae</taxon>
        <taxon>Thalassotalea</taxon>
    </lineage>
</organism>
<dbReference type="Pfam" id="PF04966">
    <property type="entry name" value="OprB"/>
    <property type="match status" value="1"/>
</dbReference>
<dbReference type="InterPro" id="IPR007049">
    <property type="entry name" value="Carb-sel_porin_OprB"/>
</dbReference>
<comment type="caution">
    <text evidence="3">The sequence shown here is derived from an EMBL/GenBank/DDBJ whole genome shotgun (WGS) entry which is preliminary data.</text>
</comment>
<proteinExistence type="inferred from homology"/>
<dbReference type="OrthoDB" id="236886at2"/>
<keyword evidence="4" id="KW-1185">Reference proteome</keyword>
<reference evidence="3 4" key="1">
    <citation type="submission" date="2019-05" db="EMBL/GenBank/DDBJ databases">
        <title>Genome sequences of Thalassotalea litorea 1K03283.</title>
        <authorList>
            <person name="Zhang D."/>
        </authorList>
    </citation>
    <scope>NUCLEOTIDE SEQUENCE [LARGE SCALE GENOMIC DNA]</scope>
    <source>
        <strain evidence="3 4">MCCC 1K03283</strain>
    </source>
</reference>